<dbReference type="KEGG" id="more:E1B28_005288"/>
<dbReference type="RefSeq" id="XP_043014449.1">
    <property type="nucleotide sequence ID" value="XM_043149841.1"/>
</dbReference>
<dbReference type="GeneID" id="66074364"/>
<evidence type="ECO:0000256" key="1">
    <source>
        <dbReference type="SAM" id="MobiDB-lite"/>
    </source>
</evidence>
<feature type="transmembrane region" description="Helical" evidence="2">
    <location>
        <begin position="123"/>
        <end position="141"/>
    </location>
</feature>
<feature type="transmembrane region" description="Helical" evidence="2">
    <location>
        <begin position="153"/>
        <end position="171"/>
    </location>
</feature>
<gene>
    <name evidence="3" type="ORF">E1B28_005288</name>
</gene>
<feature type="transmembrane region" description="Helical" evidence="2">
    <location>
        <begin position="239"/>
        <end position="258"/>
    </location>
</feature>
<proteinExistence type="predicted"/>
<evidence type="ECO:0000313" key="3">
    <source>
        <dbReference type="EMBL" id="KAG7097979.1"/>
    </source>
</evidence>
<evidence type="ECO:0000313" key="4">
    <source>
        <dbReference type="Proteomes" id="UP001049176"/>
    </source>
</evidence>
<comment type="caution">
    <text evidence="3">The sequence shown here is derived from an EMBL/GenBank/DDBJ whole genome shotgun (WGS) entry which is preliminary data.</text>
</comment>
<reference evidence="3" key="1">
    <citation type="journal article" date="2021" name="Genome Biol. Evol.">
        <title>The assembled and annotated genome of the fairy-ring fungus Marasmius oreades.</title>
        <authorList>
            <person name="Hiltunen M."/>
            <person name="Ament-Velasquez S.L."/>
            <person name="Johannesson H."/>
        </authorList>
    </citation>
    <scope>NUCLEOTIDE SEQUENCE</scope>
    <source>
        <strain evidence="3">03SP1</strain>
    </source>
</reference>
<name>A0A9P8ADU7_9AGAR</name>
<dbReference type="OrthoDB" id="2744793at2759"/>
<accession>A0A9P8ADU7</accession>
<feature type="region of interest" description="Disordered" evidence="1">
    <location>
        <begin position="308"/>
        <end position="336"/>
    </location>
</feature>
<protein>
    <submittedName>
        <fullName evidence="3">Uncharacterized protein</fullName>
    </submittedName>
</protein>
<dbReference type="Proteomes" id="UP001049176">
    <property type="component" value="Chromosome 2"/>
</dbReference>
<feature type="transmembrane region" description="Helical" evidence="2">
    <location>
        <begin position="270"/>
        <end position="297"/>
    </location>
</feature>
<organism evidence="3 4">
    <name type="scientific">Marasmius oreades</name>
    <name type="common">fairy-ring Marasmius</name>
    <dbReference type="NCBI Taxonomy" id="181124"/>
    <lineage>
        <taxon>Eukaryota</taxon>
        <taxon>Fungi</taxon>
        <taxon>Dikarya</taxon>
        <taxon>Basidiomycota</taxon>
        <taxon>Agaricomycotina</taxon>
        <taxon>Agaricomycetes</taxon>
        <taxon>Agaricomycetidae</taxon>
        <taxon>Agaricales</taxon>
        <taxon>Marasmiineae</taxon>
        <taxon>Marasmiaceae</taxon>
        <taxon>Marasmius</taxon>
    </lineage>
</organism>
<sequence>MDYSTPVSAETQSYIFDPLGTYFVVNLAGVVSETGLWGIYLVLFSWAMKLQLTRSKLRNRANLLIIVVTLVLFLSSTALWAMNVSQLTMAIRGFFFKYPDLGLLDRWLAFNDDIRGFGLPMEALFLINMLVGDSVVIWRAWVLCQNTRLQKFVYIPIVMLLACFVFTAIGLDCLSSNGYHEQSTIPAGSKACRWGQPIAWGISLATNAVSTSFIAIRAWQHRQLMKLNFGARKSRSQKVLIILVESGFIYCLFWMTQLNLFFGREPKRNFVNFLCIFLNAIGDQISGVYPTCIIILVNMHCSMSESDSSVEMSSLPPSFNSDGSRRAGGRKPSPGVLSTIEFNPGFSDVGSRFVSTGIVDMDRKLFRNGGGKETV</sequence>
<dbReference type="EMBL" id="CM032182">
    <property type="protein sequence ID" value="KAG7097979.1"/>
    <property type="molecule type" value="Genomic_DNA"/>
</dbReference>
<keyword evidence="2" id="KW-0472">Membrane</keyword>
<feature type="transmembrane region" description="Helical" evidence="2">
    <location>
        <begin position="198"/>
        <end position="219"/>
    </location>
</feature>
<feature type="transmembrane region" description="Helical" evidence="2">
    <location>
        <begin position="20"/>
        <end position="43"/>
    </location>
</feature>
<keyword evidence="4" id="KW-1185">Reference proteome</keyword>
<feature type="compositionally biased region" description="Low complexity" evidence="1">
    <location>
        <begin position="308"/>
        <end position="318"/>
    </location>
</feature>
<dbReference type="AlphaFoldDB" id="A0A9P8ADU7"/>
<evidence type="ECO:0000256" key="2">
    <source>
        <dbReference type="SAM" id="Phobius"/>
    </source>
</evidence>
<feature type="transmembrane region" description="Helical" evidence="2">
    <location>
        <begin position="63"/>
        <end position="82"/>
    </location>
</feature>
<keyword evidence="2" id="KW-1133">Transmembrane helix</keyword>
<keyword evidence="2" id="KW-0812">Transmembrane</keyword>